<keyword evidence="6" id="KW-0106">Calcium</keyword>
<evidence type="ECO:0000256" key="4">
    <source>
        <dbReference type="ARBA" id="ARBA00022723"/>
    </source>
</evidence>
<dbReference type="InterPro" id="IPR051005">
    <property type="entry name" value="Pentraxin_domain"/>
</dbReference>
<dbReference type="EMBL" id="OY660871">
    <property type="protein sequence ID" value="CAJ1062147.1"/>
    <property type="molecule type" value="Genomic_DNA"/>
</dbReference>
<dbReference type="FunFam" id="2.60.120.200:FF:000070">
    <property type="entry name" value="Serum amyloid P-component"/>
    <property type="match status" value="1"/>
</dbReference>
<evidence type="ECO:0000256" key="8">
    <source>
        <dbReference type="ARBA" id="ARBA00038102"/>
    </source>
</evidence>
<dbReference type="AlphaFoldDB" id="A0AAV1FPD3"/>
<keyword evidence="5 11" id="KW-0732">Signal</keyword>
<dbReference type="Gene3D" id="2.60.120.200">
    <property type="match status" value="1"/>
</dbReference>
<dbReference type="PRINTS" id="PR00895">
    <property type="entry name" value="PENTAXIN"/>
</dbReference>
<feature type="signal peptide" evidence="11">
    <location>
        <begin position="1"/>
        <end position="15"/>
    </location>
</feature>
<dbReference type="PANTHER" id="PTHR45869:SF7">
    <property type="entry name" value="C-REACTIVE PROTEIN"/>
    <property type="match status" value="1"/>
</dbReference>
<evidence type="ECO:0000256" key="11">
    <source>
        <dbReference type="SAM" id="SignalP"/>
    </source>
</evidence>
<reference evidence="13" key="1">
    <citation type="submission" date="2023-08" db="EMBL/GenBank/DDBJ databases">
        <authorList>
            <person name="Alioto T."/>
            <person name="Alioto T."/>
            <person name="Gomez Garrido J."/>
        </authorList>
    </citation>
    <scope>NUCLEOTIDE SEQUENCE</scope>
</reference>
<comment type="similarity">
    <text evidence="8">Belongs to the pentraxin family.</text>
</comment>
<keyword evidence="3" id="KW-0964">Secreted</keyword>
<dbReference type="InterPro" id="IPR013320">
    <property type="entry name" value="ConA-like_dom_sf"/>
</dbReference>
<evidence type="ECO:0000256" key="6">
    <source>
        <dbReference type="ARBA" id="ARBA00022837"/>
    </source>
</evidence>
<dbReference type="PANTHER" id="PTHR45869">
    <property type="entry name" value="C-REACTIVE PROTEIN-RELATED"/>
    <property type="match status" value="1"/>
</dbReference>
<evidence type="ECO:0000256" key="7">
    <source>
        <dbReference type="ARBA" id="ARBA00023157"/>
    </source>
</evidence>
<protein>
    <submittedName>
        <fullName evidence="13">C-reactive protein-like</fullName>
    </submittedName>
</protein>
<comment type="cofactor">
    <cofactor evidence="1">
        <name>Ca(2+)</name>
        <dbReference type="ChEBI" id="CHEBI:29108"/>
    </cofactor>
</comment>
<dbReference type="InterPro" id="IPR001759">
    <property type="entry name" value="PTX_dom"/>
</dbReference>
<comment type="subcellular location">
    <subcellularLocation>
        <location evidence="2">Secreted</location>
    </subcellularLocation>
</comment>
<evidence type="ECO:0000256" key="5">
    <source>
        <dbReference type="ARBA" id="ARBA00022729"/>
    </source>
</evidence>
<evidence type="ECO:0000313" key="14">
    <source>
        <dbReference type="Proteomes" id="UP001178508"/>
    </source>
</evidence>
<feature type="domain" description="Pentraxin (PTX)" evidence="12">
    <location>
        <begin position="21"/>
        <end position="222"/>
    </location>
</feature>
<keyword evidence="7" id="KW-1015">Disulfide bond</keyword>
<feature type="compositionally biased region" description="Pro residues" evidence="10">
    <location>
        <begin position="238"/>
        <end position="254"/>
    </location>
</feature>
<comment type="caution">
    <text evidence="9">Lacks conserved residue(s) required for the propagation of feature annotation.</text>
</comment>
<dbReference type="GO" id="GO:0005576">
    <property type="term" value="C:extracellular region"/>
    <property type="evidence" value="ECO:0007669"/>
    <property type="project" value="UniProtKB-SubCell"/>
</dbReference>
<dbReference type="SUPFAM" id="SSF49899">
    <property type="entry name" value="Concanavalin A-like lectins/glucanases"/>
    <property type="match status" value="1"/>
</dbReference>
<sequence length="254" mass="28464">MALLLLLVMLTVCAALPRDMSGKMFTFPQESKTAYVRLTTSRQSLRAVTVCLRTFTDLNRNHASFSLATPGVFNDFLIFRYAASNAFSMNVRDKAVRFRDLDYKPNTWHSLCSTWDSVSGVLQVWLDGKPSSRKYISSGSNITGPMIIVLGQDQDRHGGGFVTKQSFVGMMSDVHMWDYTLSPCQIQRYTNRVSFPSGNVLNWKAFSFRTFGRQAHSPQALTSPHLTLELPHTLDLGPNPPHPHPIPSPSPLLK</sequence>
<accession>A0AAV1FPD3</accession>
<evidence type="ECO:0000256" key="9">
    <source>
        <dbReference type="PROSITE-ProRule" id="PRU01172"/>
    </source>
</evidence>
<name>A0AAV1FPD3_XYRNO</name>
<evidence type="ECO:0000256" key="3">
    <source>
        <dbReference type="ARBA" id="ARBA00022525"/>
    </source>
</evidence>
<dbReference type="GO" id="GO:0046872">
    <property type="term" value="F:metal ion binding"/>
    <property type="evidence" value="ECO:0007669"/>
    <property type="project" value="UniProtKB-KW"/>
</dbReference>
<feature type="region of interest" description="Disordered" evidence="10">
    <location>
        <begin position="230"/>
        <end position="254"/>
    </location>
</feature>
<evidence type="ECO:0000256" key="1">
    <source>
        <dbReference type="ARBA" id="ARBA00001913"/>
    </source>
</evidence>
<dbReference type="SMART" id="SM00159">
    <property type="entry name" value="PTX"/>
    <property type="match status" value="1"/>
</dbReference>
<evidence type="ECO:0000259" key="12">
    <source>
        <dbReference type="PROSITE" id="PS51828"/>
    </source>
</evidence>
<organism evidence="13 14">
    <name type="scientific">Xyrichtys novacula</name>
    <name type="common">Pearly razorfish</name>
    <name type="synonym">Hemipteronotus novacula</name>
    <dbReference type="NCBI Taxonomy" id="13765"/>
    <lineage>
        <taxon>Eukaryota</taxon>
        <taxon>Metazoa</taxon>
        <taxon>Chordata</taxon>
        <taxon>Craniata</taxon>
        <taxon>Vertebrata</taxon>
        <taxon>Euteleostomi</taxon>
        <taxon>Actinopterygii</taxon>
        <taxon>Neopterygii</taxon>
        <taxon>Teleostei</taxon>
        <taxon>Neoteleostei</taxon>
        <taxon>Acanthomorphata</taxon>
        <taxon>Eupercaria</taxon>
        <taxon>Labriformes</taxon>
        <taxon>Labridae</taxon>
        <taxon>Xyrichtys</taxon>
    </lineage>
</organism>
<evidence type="ECO:0000313" key="13">
    <source>
        <dbReference type="EMBL" id="CAJ1062147.1"/>
    </source>
</evidence>
<proteinExistence type="inferred from homology"/>
<evidence type="ECO:0000256" key="2">
    <source>
        <dbReference type="ARBA" id="ARBA00004613"/>
    </source>
</evidence>
<feature type="chain" id="PRO_5043863873" evidence="11">
    <location>
        <begin position="16"/>
        <end position="254"/>
    </location>
</feature>
<dbReference type="Proteomes" id="UP001178508">
    <property type="component" value="Chromosome 8"/>
</dbReference>
<gene>
    <name evidence="13" type="ORF">XNOV1_A008047</name>
</gene>
<keyword evidence="4" id="KW-0479">Metal-binding</keyword>
<keyword evidence="14" id="KW-1185">Reference proteome</keyword>
<dbReference type="Pfam" id="PF00354">
    <property type="entry name" value="Pentaxin"/>
    <property type="match status" value="1"/>
</dbReference>
<dbReference type="PROSITE" id="PS51828">
    <property type="entry name" value="PTX_2"/>
    <property type="match status" value="1"/>
</dbReference>
<evidence type="ECO:0000256" key="10">
    <source>
        <dbReference type="SAM" id="MobiDB-lite"/>
    </source>
</evidence>